<evidence type="ECO:0000256" key="1">
    <source>
        <dbReference type="SAM" id="MobiDB-lite"/>
    </source>
</evidence>
<sequence>MASDPDFVDALAVFAGLVAEIFLYGVYAPLFFVCLWVMLSRKDAPNWKLIAPLVAMFILSTAHVAVVIYIFVEVVLVYRIHSPFAPEIGRAHPLPIKPPGSQEGFYLGRDQYLAGFAANGLYTVLNLIGDGIVIYRYHVICDSGFKVVVLPIMLLLASTSMGVSTASIAVGRNSFSPVVQKLSLTGYSLSLVLNVACTALIAHRIWTSTRLISPLVSSRRAVKCYAVLGIIVESAAVYTVSMAVLIGTYAGRVPNATQVVSLMNVQIACIVPTLMLVRAGLSQKTHGDWDTTHPQAATAQLLESPIDSSSRSTTKEGGGHGAGL</sequence>
<keyword evidence="2" id="KW-0472">Membrane</keyword>
<evidence type="ECO:0000256" key="2">
    <source>
        <dbReference type="SAM" id="Phobius"/>
    </source>
</evidence>
<dbReference type="EMBL" id="KL198138">
    <property type="protein sequence ID" value="KDQ06404.1"/>
    <property type="molecule type" value="Genomic_DNA"/>
</dbReference>
<dbReference type="Proteomes" id="UP000027195">
    <property type="component" value="Unassembled WGS sequence"/>
</dbReference>
<reference evidence="4" key="1">
    <citation type="journal article" date="2014" name="Proc. Natl. Acad. Sci. U.S.A.">
        <title>Extensive sampling of basidiomycete genomes demonstrates inadequacy of the white-rot/brown-rot paradigm for wood decay fungi.</title>
        <authorList>
            <person name="Riley R."/>
            <person name="Salamov A.A."/>
            <person name="Brown D.W."/>
            <person name="Nagy L.G."/>
            <person name="Floudas D."/>
            <person name="Held B.W."/>
            <person name="Levasseur A."/>
            <person name="Lombard V."/>
            <person name="Morin E."/>
            <person name="Otillar R."/>
            <person name="Lindquist E.A."/>
            <person name="Sun H."/>
            <person name="LaButti K.M."/>
            <person name="Schmutz J."/>
            <person name="Jabbour D."/>
            <person name="Luo H."/>
            <person name="Baker S.E."/>
            <person name="Pisabarro A.G."/>
            <person name="Walton J.D."/>
            <person name="Blanchette R.A."/>
            <person name="Henrissat B."/>
            <person name="Martin F."/>
            <person name="Cullen D."/>
            <person name="Hibbett D.S."/>
            <person name="Grigoriev I.V."/>
        </authorList>
    </citation>
    <scope>NUCLEOTIDE SEQUENCE [LARGE SCALE GENOMIC DNA]</scope>
    <source>
        <strain evidence="4">FD-172 SS1</strain>
    </source>
</reference>
<feature type="transmembrane region" description="Helical" evidence="2">
    <location>
        <begin position="12"/>
        <end position="37"/>
    </location>
</feature>
<dbReference type="InParanoid" id="A0A067LTL5"/>
<name>A0A067LTL5_BOTB1</name>
<organism evidence="3 4">
    <name type="scientific">Botryobasidium botryosum (strain FD-172 SS1)</name>
    <dbReference type="NCBI Taxonomy" id="930990"/>
    <lineage>
        <taxon>Eukaryota</taxon>
        <taxon>Fungi</taxon>
        <taxon>Dikarya</taxon>
        <taxon>Basidiomycota</taxon>
        <taxon>Agaricomycotina</taxon>
        <taxon>Agaricomycetes</taxon>
        <taxon>Cantharellales</taxon>
        <taxon>Botryobasidiaceae</taxon>
        <taxon>Botryobasidium</taxon>
    </lineage>
</organism>
<evidence type="ECO:0000313" key="4">
    <source>
        <dbReference type="Proteomes" id="UP000027195"/>
    </source>
</evidence>
<evidence type="ECO:0008006" key="5">
    <source>
        <dbReference type="Google" id="ProtNLM"/>
    </source>
</evidence>
<accession>A0A067LTL5</accession>
<dbReference type="HOGENOM" id="CLU_044614_3_1_1"/>
<feature type="transmembrane region" description="Helical" evidence="2">
    <location>
        <begin position="256"/>
        <end position="277"/>
    </location>
</feature>
<dbReference type="STRING" id="930990.A0A067LTL5"/>
<feature type="transmembrane region" description="Helical" evidence="2">
    <location>
        <begin position="112"/>
        <end position="135"/>
    </location>
</feature>
<feature type="transmembrane region" description="Helical" evidence="2">
    <location>
        <begin position="224"/>
        <end position="250"/>
    </location>
</feature>
<feature type="region of interest" description="Disordered" evidence="1">
    <location>
        <begin position="301"/>
        <end position="324"/>
    </location>
</feature>
<dbReference type="AlphaFoldDB" id="A0A067LTL5"/>
<keyword evidence="4" id="KW-1185">Reference proteome</keyword>
<keyword evidence="2" id="KW-0812">Transmembrane</keyword>
<feature type="transmembrane region" description="Helical" evidence="2">
    <location>
        <begin position="182"/>
        <end position="203"/>
    </location>
</feature>
<protein>
    <recommendedName>
        <fullName evidence="5">Integral membrane protein</fullName>
    </recommendedName>
</protein>
<keyword evidence="2" id="KW-1133">Transmembrane helix</keyword>
<proteinExistence type="predicted"/>
<dbReference type="OrthoDB" id="3357408at2759"/>
<evidence type="ECO:0000313" key="3">
    <source>
        <dbReference type="EMBL" id="KDQ06404.1"/>
    </source>
</evidence>
<feature type="transmembrane region" description="Helical" evidence="2">
    <location>
        <begin position="147"/>
        <end position="170"/>
    </location>
</feature>
<gene>
    <name evidence="3" type="ORF">BOTBODRAFT_168092</name>
</gene>
<feature type="transmembrane region" description="Helical" evidence="2">
    <location>
        <begin position="49"/>
        <end position="72"/>
    </location>
</feature>